<keyword evidence="2" id="KW-1185">Reference proteome</keyword>
<proteinExistence type="predicted"/>
<dbReference type="SUPFAM" id="SSF88723">
    <property type="entry name" value="PIN domain-like"/>
    <property type="match status" value="1"/>
</dbReference>
<dbReference type="InterPro" id="IPR029060">
    <property type="entry name" value="PIN-like_dom_sf"/>
</dbReference>
<comment type="caution">
    <text evidence="1">The sequence shown here is derived from an EMBL/GenBank/DDBJ whole genome shotgun (WGS) entry which is preliminary data.</text>
</comment>
<dbReference type="EMBL" id="JACHEG010000007">
    <property type="protein sequence ID" value="MBB6165018.1"/>
    <property type="molecule type" value="Genomic_DNA"/>
</dbReference>
<gene>
    <name evidence="1" type="ORF">HNQ72_004863</name>
</gene>
<evidence type="ECO:0000313" key="2">
    <source>
        <dbReference type="Proteomes" id="UP000547879"/>
    </source>
</evidence>
<evidence type="ECO:0000313" key="1">
    <source>
        <dbReference type="EMBL" id="MBB6165018.1"/>
    </source>
</evidence>
<dbReference type="AlphaFoldDB" id="A0A7W9YC54"/>
<organism evidence="1 2">
    <name type="scientific">Rhizobium wenxiniae</name>
    <dbReference type="NCBI Taxonomy" id="1737357"/>
    <lineage>
        <taxon>Bacteria</taxon>
        <taxon>Pseudomonadati</taxon>
        <taxon>Pseudomonadota</taxon>
        <taxon>Alphaproteobacteria</taxon>
        <taxon>Hyphomicrobiales</taxon>
        <taxon>Rhizobiaceae</taxon>
        <taxon>Rhizobium/Agrobacterium group</taxon>
        <taxon>Rhizobium</taxon>
    </lineage>
</organism>
<sequence length="81" mass="8602">MAEPQLSVRSAGFAAPIFPVTEQAALAYAEFMDEAVRKGGSMSVQDGVIAAIALVNCGRLAGRNIKDFQPCGLDLISPWDF</sequence>
<protein>
    <submittedName>
        <fullName evidence="1">Putative nucleic acid-binding protein</fullName>
    </submittedName>
</protein>
<dbReference type="RefSeq" id="WP_183995960.1">
    <property type="nucleotide sequence ID" value="NZ_BMHW01000007.1"/>
</dbReference>
<dbReference type="Gene3D" id="3.40.50.1010">
    <property type="entry name" value="5'-nuclease"/>
    <property type="match status" value="1"/>
</dbReference>
<dbReference type="Proteomes" id="UP000547879">
    <property type="component" value="Unassembled WGS sequence"/>
</dbReference>
<accession>A0A7W9YC54</accession>
<name>A0A7W9YC54_9HYPH</name>
<reference evidence="1 2" key="1">
    <citation type="submission" date="2020-08" db="EMBL/GenBank/DDBJ databases">
        <title>Genomic Encyclopedia of Type Strains, Phase IV (KMG-IV): sequencing the most valuable type-strain genomes for metagenomic binning, comparative biology and taxonomic classification.</title>
        <authorList>
            <person name="Goeker M."/>
        </authorList>
    </citation>
    <scope>NUCLEOTIDE SEQUENCE [LARGE SCALE GENOMIC DNA]</scope>
    <source>
        <strain evidence="1 2">DSM 100734</strain>
    </source>
</reference>